<dbReference type="Pfam" id="PF12464">
    <property type="entry name" value="Mac"/>
    <property type="match status" value="1"/>
</dbReference>
<name>A0ABZ1DZK5_9RHOB</name>
<feature type="domain" description="Maltose/galactoside acetyltransferase" evidence="3">
    <location>
        <begin position="7"/>
        <end position="25"/>
    </location>
</feature>
<organism evidence="4 5">
    <name type="scientific">Thioclava litoralis</name>
    <dbReference type="NCBI Taxonomy" id="3076557"/>
    <lineage>
        <taxon>Bacteria</taxon>
        <taxon>Pseudomonadati</taxon>
        <taxon>Pseudomonadota</taxon>
        <taxon>Alphaproteobacteria</taxon>
        <taxon>Rhodobacterales</taxon>
        <taxon>Paracoccaceae</taxon>
        <taxon>Thioclava</taxon>
    </lineage>
</organism>
<evidence type="ECO:0000313" key="5">
    <source>
        <dbReference type="Proteomes" id="UP001623290"/>
    </source>
</evidence>
<evidence type="ECO:0000256" key="2">
    <source>
        <dbReference type="ARBA" id="ARBA00022679"/>
    </source>
</evidence>
<evidence type="ECO:0000313" key="4">
    <source>
        <dbReference type="EMBL" id="WRY34235.1"/>
    </source>
</evidence>
<sequence length="33" mass="3781">MRREKQKMLAGELYHADDPELQADMVLAAFSTD</sequence>
<accession>A0ABZ1DZK5</accession>
<keyword evidence="2" id="KW-0808">Transferase</keyword>
<proteinExistence type="inferred from homology"/>
<gene>
    <name evidence="4" type="ORF">RPE78_02800</name>
</gene>
<dbReference type="Proteomes" id="UP001623290">
    <property type="component" value="Chromosome"/>
</dbReference>
<dbReference type="EMBL" id="CP135443">
    <property type="protein sequence ID" value="WRY34235.1"/>
    <property type="molecule type" value="Genomic_DNA"/>
</dbReference>
<keyword evidence="5" id="KW-1185">Reference proteome</keyword>
<evidence type="ECO:0000259" key="3">
    <source>
        <dbReference type="Pfam" id="PF12464"/>
    </source>
</evidence>
<dbReference type="RefSeq" id="WP_406721186.1">
    <property type="nucleotide sequence ID" value="NZ_CP135443.1"/>
</dbReference>
<dbReference type="InterPro" id="IPR024688">
    <property type="entry name" value="Mac_dom"/>
</dbReference>
<evidence type="ECO:0000256" key="1">
    <source>
        <dbReference type="ARBA" id="ARBA00007274"/>
    </source>
</evidence>
<reference evidence="4 5" key="1">
    <citation type="submission" date="2023-09" db="EMBL/GenBank/DDBJ databases">
        <title>Thioclava shenzhenensis sp. nov., a multidrug resistant bacteria-antagonizing species isolated from coastal seawater.</title>
        <authorList>
            <person name="Long M."/>
        </authorList>
    </citation>
    <scope>NUCLEOTIDE SEQUENCE [LARGE SCALE GENOMIC DNA]</scope>
    <source>
        <strain evidence="4 5">FTW29</strain>
    </source>
</reference>
<comment type="similarity">
    <text evidence="1">Belongs to the transferase hexapeptide repeat family.</text>
</comment>
<protein>
    <submittedName>
        <fullName evidence="4">Maltose acetyltransferase domain-containing protein</fullName>
    </submittedName>
</protein>